<dbReference type="EMBL" id="GBXM01042721">
    <property type="protein sequence ID" value="JAH65856.1"/>
    <property type="molecule type" value="Transcribed_RNA"/>
</dbReference>
<reference evidence="1" key="1">
    <citation type="submission" date="2014-11" db="EMBL/GenBank/DDBJ databases">
        <authorList>
            <person name="Amaro Gonzalez C."/>
        </authorList>
    </citation>
    <scope>NUCLEOTIDE SEQUENCE</scope>
</reference>
<reference evidence="1" key="2">
    <citation type="journal article" date="2015" name="Fish Shellfish Immunol.">
        <title>Early steps in the European eel (Anguilla anguilla)-Vibrio vulnificus interaction in the gills: Role of the RtxA13 toxin.</title>
        <authorList>
            <person name="Callol A."/>
            <person name="Pajuelo D."/>
            <person name="Ebbesson L."/>
            <person name="Teles M."/>
            <person name="MacKenzie S."/>
            <person name="Amaro C."/>
        </authorList>
    </citation>
    <scope>NUCLEOTIDE SEQUENCE</scope>
</reference>
<name>A0A0E9UJH8_ANGAN</name>
<proteinExistence type="predicted"/>
<protein>
    <submittedName>
        <fullName evidence="1">Uncharacterized protein</fullName>
    </submittedName>
</protein>
<accession>A0A0E9UJH8</accession>
<sequence length="35" mass="4194">MSSEVLPSLVCHQCLRLWQQWWLRPVPIQAGYCQH</sequence>
<evidence type="ECO:0000313" key="1">
    <source>
        <dbReference type="EMBL" id="JAH65856.1"/>
    </source>
</evidence>
<dbReference type="AlphaFoldDB" id="A0A0E9UJH8"/>
<organism evidence="1">
    <name type="scientific">Anguilla anguilla</name>
    <name type="common">European freshwater eel</name>
    <name type="synonym">Muraena anguilla</name>
    <dbReference type="NCBI Taxonomy" id="7936"/>
    <lineage>
        <taxon>Eukaryota</taxon>
        <taxon>Metazoa</taxon>
        <taxon>Chordata</taxon>
        <taxon>Craniata</taxon>
        <taxon>Vertebrata</taxon>
        <taxon>Euteleostomi</taxon>
        <taxon>Actinopterygii</taxon>
        <taxon>Neopterygii</taxon>
        <taxon>Teleostei</taxon>
        <taxon>Anguilliformes</taxon>
        <taxon>Anguillidae</taxon>
        <taxon>Anguilla</taxon>
    </lineage>
</organism>